<sequence length="187" mass="20152">MSDPPGDGPRLPRGELLRSRVVPDPGDLLEDALDRRLTGYATVVPGDALLLDVRGRGLLTFADGVPVVAYHERTGRGGESALADLVRAPWRVELLACGASGLAEAHDVAAWRVPPGVPAERLAGVPELAERTRRLAPDCRTDPDAGDLGAVEAFLDDTERIERVKTEARAEAERRAEEWGFSDQVTE</sequence>
<dbReference type="EMBL" id="QMDX01000003">
    <property type="protein sequence ID" value="TSD14722.1"/>
    <property type="molecule type" value="Genomic_DNA"/>
</dbReference>
<organism evidence="3 4">
    <name type="scientific">Haloglomus irregulare</name>
    <dbReference type="NCBI Taxonomy" id="2234134"/>
    <lineage>
        <taxon>Archaea</taxon>
        <taxon>Methanobacteriati</taxon>
        <taxon>Methanobacteriota</taxon>
        <taxon>Stenosarchaea group</taxon>
        <taxon>Halobacteria</taxon>
        <taxon>Halobacteriales</taxon>
        <taxon>Natronomonadaceae</taxon>
        <taxon>Haloglomus</taxon>
    </lineage>
</organism>
<comment type="caution">
    <text evidence="3">The sequence shown here is derived from an EMBL/GenBank/DDBJ whole genome shotgun (WGS) entry which is preliminary data.</text>
</comment>
<dbReference type="AlphaFoldDB" id="A0A554NBG4"/>
<protein>
    <recommendedName>
        <fullName evidence="2">DUF8054 domain-containing protein</fullName>
    </recommendedName>
</protein>
<proteinExistence type="predicted"/>
<dbReference type="RefSeq" id="WP_144261442.1">
    <property type="nucleotide sequence ID" value="NZ_QMDX01000003.1"/>
</dbReference>
<feature type="compositionally biased region" description="Basic and acidic residues" evidence="1">
    <location>
        <begin position="167"/>
        <end position="178"/>
    </location>
</feature>
<dbReference type="Pfam" id="PF26239">
    <property type="entry name" value="DUF8054"/>
    <property type="match status" value="1"/>
</dbReference>
<dbReference type="Proteomes" id="UP000319894">
    <property type="component" value="Unassembled WGS sequence"/>
</dbReference>
<name>A0A554NBG4_9EURY</name>
<keyword evidence="4" id="KW-1185">Reference proteome</keyword>
<dbReference type="InParanoid" id="A0A554NBG4"/>
<evidence type="ECO:0000313" key="4">
    <source>
        <dbReference type="Proteomes" id="UP000319894"/>
    </source>
</evidence>
<evidence type="ECO:0000313" key="3">
    <source>
        <dbReference type="EMBL" id="TSD14722.1"/>
    </source>
</evidence>
<feature type="domain" description="DUF8054" evidence="2">
    <location>
        <begin position="10"/>
        <end position="181"/>
    </location>
</feature>
<evidence type="ECO:0000256" key="1">
    <source>
        <dbReference type="SAM" id="MobiDB-lite"/>
    </source>
</evidence>
<accession>A0A554NBG4</accession>
<reference evidence="3 4" key="1">
    <citation type="submission" date="2018-06" db="EMBL/GenBank/DDBJ databases">
        <title>Natronomonas sp. F16-60 a new haloarchaeon isolated from a solar saltern of Isla Cristina, Huelva, Spain.</title>
        <authorList>
            <person name="Duran-Viseras A."/>
            <person name="Sanchez-Porro C."/>
            <person name="Ventosa A."/>
        </authorList>
    </citation>
    <scope>NUCLEOTIDE SEQUENCE [LARGE SCALE GENOMIC DNA]</scope>
    <source>
        <strain evidence="3 4">F16-60</strain>
    </source>
</reference>
<feature type="region of interest" description="Disordered" evidence="1">
    <location>
        <begin position="167"/>
        <end position="187"/>
    </location>
</feature>
<gene>
    <name evidence="3" type="ORF">DP107_07025</name>
</gene>
<dbReference type="OrthoDB" id="267121at2157"/>
<evidence type="ECO:0000259" key="2">
    <source>
        <dbReference type="Pfam" id="PF26239"/>
    </source>
</evidence>
<dbReference type="InterPro" id="IPR058367">
    <property type="entry name" value="DUF8054"/>
</dbReference>